<evidence type="ECO:0000256" key="1">
    <source>
        <dbReference type="ARBA" id="ARBA00022491"/>
    </source>
</evidence>
<dbReference type="InterPro" id="IPR050624">
    <property type="entry name" value="HTH-type_Tx_Regulator"/>
</dbReference>
<name>A0ABX7E4T6_9BACI</name>
<dbReference type="RefSeq" id="WP_202779652.1">
    <property type="nucleotide sequence ID" value="NZ_CP065425.1"/>
</dbReference>
<dbReference type="PANTHER" id="PTHR43479">
    <property type="entry name" value="ACREF/ENVCD OPERON REPRESSOR-RELATED"/>
    <property type="match status" value="1"/>
</dbReference>
<dbReference type="GO" id="GO:0003677">
    <property type="term" value="F:DNA binding"/>
    <property type="evidence" value="ECO:0007669"/>
    <property type="project" value="UniProtKB-KW"/>
</dbReference>
<keyword evidence="6" id="KW-1185">Reference proteome</keyword>
<gene>
    <name evidence="5" type="primary">refZ</name>
    <name evidence="5" type="ORF">I5776_06770</name>
</gene>
<feature type="domain" description="HTH tetR-type" evidence="4">
    <location>
        <begin position="6"/>
        <end position="66"/>
    </location>
</feature>
<dbReference type="InterPro" id="IPR023772">
    <property type="entry name" value="DNA-bd_HTH_TetR-type_CS"/>
</dbReference>
<dbReference type="InterPro" id="IPR009057">
    <property type="entry name" value="Homeodomain-like_sf"/>
</dbReference>
<feature type="DNA-binding region" description="H-T-H motif" evidence="3">
    <location>
        <begin position="29"/>
        <end position="48"/>
    </location>
</feature>
<dbReference type="SUPFAM" id="SSF46689">
    <property type="entry name" value="Homeodomain-like"/>
    <property type="match status" value="1"/>
</dbReference>
<reference evidence="5 6" key="1">
    <citation type="submission" date="2020-11" db="EMBL/GenBank/DDBJ databases">
        <title>Taxonomic evaluation of the Bacillus sporothermodurans group of bacteria based on whole genome sequences.</title>
        <authorList>
            <person name="Fiedler G."/>
            <person name="Herbstmann A.-D."/>
            <person name="Doll E."/>
            <person name="Wenning M."/>
            <person name="Brinks E."/>
            <person name="Kabisch J."/>
            <person name="Breitenwieser F."/>
            <person name="Lappann M."/>
            <person name="Boehnlein C."/>
            <person name="Franz C."/>
        </authorList>
    </citation>
    <scope>NUCLEOTIDE SEQUENCE [LARGE SCALE GENOMIC DNA]</scope>
    <source>
        <strain evidence="5 6">JCM 19841</strain>
    </source>
</reference>
<organism evidence="5 6">
    <name type="scientific">Heyndrickxia vini</name>
    <dbReference type="NCBI Taxonomy" id="1476025"/>
    <lineage>
        <taxon>Bacteria</taxon>
        <taxon>Bacillati</taxon>
        <taxon>Bacillota</taxon>
        <taxon>Bacilli</taxon>
        <taxon>Bacillales</taxon>
        <taxon>Bacillaceae</taxon>
        <taxon>Heyndrickxia</taxon>
    </lineage>
</organism>
<evidence type="ECO:0000313" key="5">
    <source>
        <dbReference type="EMBL" id="QQZ10596.1"/>
    </source>
</evidence>
<evidence type="ECO:0000313" key="6">
    <source>
        <dbReference type="Proteomes" id="UP000595691"/>
    </source>
</evidence>
<dbReference type="Gene3D" id="1.10.357.10">
    <property type="entry name" value="Tetracycline Repressor, domain 2"/>
    <property type="match status" value="1"/>
</dbReference>
<dbReference type="PANTHER" id="PTHR43479:SF11">
    <property type="entry name" value="ACREF_ENVCD OPERON REPRESSOR-RELATED"/>
    <property type="match status" value="1"/>
</dbReference>
<dbReference type="InterPro" id="IPR001647">
    <property type="entry name" value="HTH_TetR"/>
</dbReference>
<dbReference type="PROSITE" id="PS50977">
    <property type="entry name" value="HTH_TETR_2"/>
    <property type="match status" value="1"/>
</dbReference>
<accession>A0ABX7E4T6</accession>
<proteinExistence type="predicted"/>
<dbReference type="PROSITE" id="PS01081">
    <property type="entry name" value="HTH_TETR_1"/>
    <property type="match status" value="1"/>
</dbReference>
<dbReference type="Pfam" id="PF00440">
    <property type="entry name" value="TetR_N"/>
    <property type="match status" value="1"/>
</dbReference>
<dbReference type="EMBL" id="CP065425">
    <property type="protein sequence ID" value="QQZ10596.1"/>
    <property type="molecule type" value="Genomic_DNA"/>
</dbReference>
<sequence length="212" mass="25234">MVNRKSSTKDTIVDAAILLFNIKGFDGTSIRDIAKKAKVNPANISYYFEGKQGLLEKCLIQFFEVYLEFLEEEVNLLRYDRPDYCMKRAVYKILAFQSKNHHLARFVWREVSIDSQIVREITSSYLMKERFLYKKLIEAIIPAQSHFDSNIGYLIIQLRSLMTMPFLNSQYIREVWNLFPQESYFVEKYYEQIDEWIETSIINHSRKINIPI</sequence>
<evidence type="ECO:0000256" key="2">
    <source>
        <dbReference type="ARBA" id="ARBA00023125"/>
    </source>
</evidence>
<dbReference type="PRINTS" id="PR00455">
    <property type="entry name" value="HTHTETR"/>
</dbReference>
<evidence type="ECO:0000256" key="3">
    <source>
        <dbReference type="PROSITE-ProRule" id="PRU00335"/>
    </source>
</evidence>
<keyword evidence="2 3" id="KW-0238">DNA-binding</keyword>
<evidence type="ECO:0000259" key="4">
    <source>
        <dbReference type="PROSITE" id="PS50977"/>
    </source>
</evidence>
<protein>
    <submittedName>
        <fullName evidence="5">Forespore capture DNA-binding protein RefZ</fullName>
    </submittedName>
</protein>
<dbReference type="NCBIfam" id="NF037937">
    <property type="entry name" value="septum_RefZ"/>
    <property type="match status" value="1"/>
</dbReference>
<dbReference type="Proteomes" id="UP000595691">
    <property type="component" value="Chromosome"/>
</dbReference>
<keyword evidence="1" id="KW-0678">Repressor</keyword>